<dbReference type="AlphaFoldDB" id="A0A916W8J2"/>
<dbReference type="Proteomes" id="UP000648801">
    <property type="component" value="Unassembled WGS sequence"/>
</dbReference>
<comment type="similarity">
    <text evidence="1">Belongs to the acetyltransferase family.</text>
</comment>
<name>A0A916W8J2_9BACT</name>
<dbReference type="SUPFAM" id="SSF55729">
    <property type="entry name" value="Acyl-CoA N-acyltransferases (Nat)"/>
    <property type="match status" value="1"/>
</dbReference>
<accession>A0A916W8J2</accession>
<evidence type="ECO:0000256" key="3">
    <source>
        <dbReference type="ARBA" id="ARBA00023315"/>
    </source>
</evidence>
<comment type="caution">
    <text evidence="5">The sequence shown here is derived from an EMBL/GenBank/DDBJ whole genome shotgun (WGS) entry which is preliminary data.</text>
</comment>
<protein>
    <submittedName>
        <fullName evidence="5">N-acetyltransferase</fullName>
    </submittedName>
</protein>
<dbReference type="PANTHER" id="PTHR10545">
    <property type="entry name" value="DIAMINE N-ACETYLTRANSFERASE"/>
    <property type="match status" value="1"/>
</dbReference>
<dbReference type="CDD" id="cd04301">
    <property type="entry name" value="NAT_SF"/>
    <property type="match status" value="1"/>
</dbReference>
<keyword evidence="2" id="KW-0808">Transferase</keyword>
<dbReference type="GO" id="GO:0008080">
    <property type="term" value="F:N-acetyltransferase activity"/>
    <property type="evidence" value="ECO:0007669"/>
    <property type="project" value="UniProtKB-ARBA"/>
</dbReference>
<feature type="domain" description="N-acetyltransferase" evidence="4">
    <location>
        <begin position="2"/>
        <end position="154"/>
    </location>
</feature>
<evidence type="ECO:0000313" key="6">
    <source>
        <dbReference type="Proteomes" id="UP000648801"/>
    </source>
</evidence>
<dbReference type="Gene3D" id="3.40.630.30">
    <property type="match status" value="1"/>
</dbReference>
<dbReference type="InterPro" id="IPR051016">
    <property type="entry name" value="Diverse_Substrate_AcTransf"/>
</dbReference>
<dbReference type="PROSITE" id="PS51186">
    <property type="entry name" value="GNAT"/>
    <property type="match status" value="1"/>
</dbReference>
<dbReference type="EMBL" id="BMJB01000002">
    <property type="protein sequence ID" value="GGA75578.1"/>
    <property type="molecule type" value="Genomic_DNA"/>
</dbReference>
<dbReference type="PANTHER" id="PTHR10545:SF29">
    <property type="entry name" value="GH14572P-RELATED"/>
    <property type="match status" value="1"/>
</dbReference>
<sequence>MLTIRTAVPADVPQILAFIRALATYEREPDAVHATEADLLRDGFGETPQFYCLIAELQQACHTIPVGFALYFHNYSTWRGHPGIHIEDLFVLPEHRGKGIGKALLTRVAAIAHAEGCTRLQWDVLEWNTPAIGFYEQLGAKMLMDWRTMRVTGEAIPVLAAQSNS</sequence>
<evidence type="ECO:0000259" key="4">
    <source>
        <dbReference type="PROSITE" id="PS51186"/>
    </source>
</evidence>
<keyword evidence="6" id="KW-1185">Reference proteome</keyword>
<dbReference type="InterPro" id="IPR000182">
    <property type="entry name" value="GNAT_dom"/>
</dbReference>
<dbReference type="FunFam" id="3.40.630.30:FF:000064">
    <property type="entry name" value="GNAT family acetyltransferase"/>
    <property type="match status" value="1"/>
</dbReference>
<reference evidence="5" key="1">
    <citation type="journal article" date="2014" name="Int. J. Syst. Evol. Microbiol.">
        <title>Complete genome sequence of Corynebacterium casei LMG S-19264T (=DSM 44701T), isolated from a smear-ripened cheese.</title>
        <authorList>
            <consortium name="US DOE Joint Genome Institute (JGI-PGF)"/>
            <person name="Walter F."/>
            <person name="Albersmeier A."/>
            <person name="Kalinowski J."/>
            <person name="Ruckert C."/>
        </authorList>
    </citation>
    <scope>NUCLEOTIDE SEQUENCE</scope>
    <source>
        <strain evidence="5">CGMCC 1.15447</strain>
    </source>
</reference>
<evidence type="ECO:0000256" key="2">
    <source>
        <dbReference type="ARBA" id="ARBA00022679"/>
    </source>
</evidence>
<gene>
    <name evidence="5" type="ORF">GCM10011507_28670</name>
</gene>
<dbReference type="Pfam" id="PF00583">
    <property type="entry name" value="Acetyltransf_1"/>
    <property type="match status" value="1"/>
</dbReference>
<dbReference type="RefSeq" id="WP_188760201.1">
    <property type="nucleotide sequence ID" value="NZ_BMJB01000002.1"/>
</dbReference>
<reference evidence="5" key="2">
    <citation type="submission" date="2020-09" db="EMBL/GenBank/DDBJ databases">
        <authorList>
            <person name="Sun Q."/>
            <person name="Zhou Y."/>
        </authorList>
    </citation>
    <scope>NUCLEOTIDE SEQUENCE</scope>
    <source>
        <strain evidence="5">CGMCC 1.15447</strain>
    </source>
</reference>
<evidence type="ECO:0000256" key="1">
    <source>
        <dbReference type="ARBA" id="ARBA00008694"/>
    </source>
</evidence>
<evidence type="ECO:0000313" key="5">
    <source>
        <dbReference type="EMBL" id="GGA75578.1"/>
    </source>
</evidence>
<dbReference type="InterPro" id="IPR016181">
    <property type="entry name" value="Acyl_CoA_acyltransferase"/>
</dbReference>
<proteinExistence type="inferred from homology"/>
<organism evidence="5 6">
    <name type="scientific">Edaphobacter acidisoli</name>
    <dbReference type="NCBI Taxonomy" id="2040573"/>
    <lineage>
        <taxon>Bacteria</taxon>
        <taxon>Pseudomonadati</taxon>
        <taxon>Acidobacteriota</taxon>
        <taxon>Terriglobia</taxon>
        <taxon>Terriglobales</taxon>
        <taxon>Acidobacteriaceae</taxon>
        <taxon>Edaphobacter</taxon>
    </lineage>
</organism>
<keyword evidence="3" id="KW-0012">Acyltransferase</keyword>